<evidence type="ECO:0000313" key="11">
    <source>
        <dbReference type="EMBL" id="WMD17677.1"/>
    </source>
</evidence>
<dbReference type="SUPFAM" id="SSF47384">
    <property type="entry name" value="Homodimeric domain of signal transducing histidine kinase"/>
    <property type="match status" value="1"/>
</dbReference>
<dbReference type="InterPro" id="IPR005467">
    <property type="entry name" value="His_kinase_dom"/>
</dbReference>
<name>A0AAQ3JKM4_ANAHA</name>
<dbReference type="CDD" id="cd00075">
    <property type="entry name" value="HATPase"/>
    <property type="match status" value="1"/>
</dbReference>
<evidence type="ECO:0000256" key="8">
    <source>
        <dbReference type="SAM" id="Phobius"/>
    </source>
</evidence>
<keyword evidence="6 11" id="KW-0418">Kinase</keyword>
<evidence type="ECO:0000256" key="2">
    <source>
        <dbReference type="ARBA" id="ARBA00004370"/>
    </source>
</evidence>
<keyword evidence="7" id="KW-0902">Two-component regulatory system</keyword>
<dbReference type="Proteomes" id="UP001243496">
    <property type="component" value="Chromosome"/>
</dbReference>
<comment type="subcellular location">
    <subcellularLocation>
        <location evidence="2">Membrane</location>
    </subcellularLocation>
</comment>
<dbReference type="AlphaFoldDB" id="A0AAQ3JKM4"/>
<keyword evidence="8" id="KW-0812">Transmembrane</keyword>
<keyword evidence="5" id="KW-0808">Transferase</keyword>
<evidence type="ECO:0000256" key="3">
    <source>
        <dbReference type="ARBA" id="ARBA00012438"/>
    </source>
</evidence>
<evidence type="ECO:0000313" key="12">
    <source>
        <dbReference type="Proteomes" id="UP001243496"/>
    </source>
</evidence>
<dbReference type="InterPro" id="IPR003594">
    <property type="entry name" value="HATPase_dom"/>
</dbReference>
<dbReference type="GeneID" id="92740977"/>
<evidence type="ECO:0000256" key="4">
    <source>
        <dbReference type="ARBA" id="ARBA00022553"/>
    </source>
</evidence>
<dbReference type="SMART" id="SM00387">
    <property type="entry name" value="HATPase_c"/>
    <property type="match status" value="1"/>
</dbReference>
<evidence type="ECO:0000256" key="7">
    <source>
        <dbReference type="ARBA" id="ARBA00023012"/>
    </source>
</evidence>
<dbReference type="GO" id="GO:0016036">
    <property type="term" value="P:cellular response to phosphate starvation"/>
    <property type="evidence" value="ECO:0007669"/>
    <property type="project" value="TreeGrafter"/>
</dbReference>
<evidence type="ECO:0000256" key="6">
    <source>
        <dbReference type="ARBA" id="ARBA00022777"/>
    </source>
</evidence>
<dbReference type="InterPro" id="IPR003661">
    <property type="entry name" value="HisK_dim/P_dom"/>
</dbReference>
<dbReference type="EMBL" id="CP132968">
    <property type="protein sequence ID" value="WMD17677.1"/>
    <property type="molecule type" value="Genomic_DNA"/>
</dbReference>
<dbReference type="Pfam" id="PF00512">
    <property type="entry name" value="HisKA"/>
    <property type="match status" value="1"/>
</dbReference>
<dbReference type="Pfam" id="PF02518">
    <property type="entry name" value="HATPase_c"/>
    <property type="match status" value="1"/>
</dbReference>
<dbReference type="SMART" id="SM00388">
    <property type="entry name" value="HisKA"/>
    <property type="match status" value="1"/>
</dbReference>
<evidence type="ECO:0000259" key="10">
    <source>
        <dbReference type="PROSITE" id="PS50885"/>
    </source>
</evidence>
<feature type="domain" description="Histidine kinase" evidence="9">
    <location>
        <begin position="224"/>
        <end position="442"/>
    </location>
</feature>
<organism evidence="11 12">
    <name type="scientific">Anaerostipes hadrus</name>
    <dbReference type="NCBI Taxonomy" id="649756"/>
    <lineage>
        <taxon>Bacteria</taxon>
        <taxon>Bacillati</taxon>
        <taxon>Bacillota</taxon>
        <taxon>Clostridia</taxon>
        <taxon>Lachnospirales</taxon>
        <taxon>Lachnospiraceae</taxon>
        <taxon>Anaerostipes</taxon>
    </lineage>
</organism>
<dbReference type="CDD" id="cd00082">
    <property type="entry name" value="HisKA"/>
    <property type="match status" value="1"/>
</dbReference>
<dbReference type="GO" id="GO:0004721">
    <property type="term" value="F:phosphoprotein phosphatase activity"/>
    <property type="evidence" value="ECO:0007669"/>
    <property type="project" value="TreeGrafter"/>
</dbReference>
<dbReference type="PRINTS" id="PR00344">
    <property type="entry name" value="BCTRLSENSOR"/>
</dbReference>
<dbReference type="PANTHER" id="PTHR45453">
    <property type="entry name" value="PHOSPHATE REGULON SENSOR PROTEIN PHOR"/>
    <property type="match status" value="1"/>
</dbReference>
<keyword evidence="8" id="KW-1133">Transmembrane helix</keyword>
<proteinExistence type="predicted"/>
<feature type="transmembrane region" description="Helical" evidence="8">
    <location>
        <begin position="146"/>
        <end position="166"/>
    </location>
</feature>
<keyword evidence="4" id="KW-0597">Phosphoprotein</keyword>
<dbReference type="PANTHER" id="PTHR45453:SF1">
    <property type="entry name" value="PHOSPHATE REGULON SENSOR PROTEIN PHOR"/>
    <property type="match status" value="1"/>
</dbReference>
<dbReference type="InterPro" id="IPR003660">
    <property type="entry name" value="HAMP_dom"/>
</dbReference>
<feature type="domain" description="HAMP" evidence="10">
    <location>
        <begin position="164"/>
        <end position="216"/>
    </location>
</feature>
<comment type="catalytic activity">
    <reaction evidence="1">
        <text>ATP + protein L-histidine = ADP + protein N-phospho-L-histidine.</text>
        <dbReference type="EC" id="2.7.13.3"/>
    </reaction>
</comment>
<dbReference type="Gene3D" id="1.10.287.130">
    <property type="match status" value="1"/>
</dbReference>
<dbReference type="InterPro" id="IPR036097">
    <property type="entry name" value="HisK_dim/P_sf"/>
</dbReference>
<dbReference type="PROSITE" id="PS50885">
    <property type="entry name" value="HAMP"/>
    <property type="match status" value="1"/>
</dbReference>
<dbReference type="GO" id="GO:0000155">
    <property type="term" value="F:phosphorelay sensor kinase activity"/>
    <property type="evidence" value="ECO:0007669"/>
    <property type="project" value="InterPro"/>
</dbReference>
<dbReference type="Gene3D" id="3.30.565.10">
    <property type="entry name" value="Histidine kinase-like ATPase, C-terminal domain"/>
    <property type="match status" value="1"/>
</dbReference>
<gene>
    <name evidence="11" type="ORF">RBI15_06200</name>
</gene>
<evidence type="ECO:0000256" key="1">
    <source>
        <dbReference type="ARBA" id="ARBA00000085"/>
    </source>
</evidence>
<reference evidence="11" key="1">
    <citation type="submission" date="2023-08" db="EMBL/GenBank/DDBJ databases">
        <title>Complete Genome Sequences of butyrate producing Anaerostipes hadrus strains BA1 and GIF7 isolated from the terminal ileum of a healthy lean male.</title>
        <authorList>
            <person name="Low A."/>
            <person name="Sheludchenko M."/>
            <person name="Cheng H.E."/>
            <person name="Koh X.Q."/>
            <person name="Lee J."/>
        </authorList>
    </citation>
    <scope>NUCLEOTIDE SEQUENCE</scope>
    <source>
        <strain evidence="11">BA1</strain>
    </source>
</reference>
<keyword evidence="8" id="KW-0472">Membrane</keyword>
<dbReference type="EC" id="2.7.13.3" evidence="3"/>
<dbReference type="InterPro" id="IPR050351">
    <property type="entry name" value="BphY/WalK/GraS-like"/>
</dbReference>
<protein>
    <recommendedName>
        <fullName evidence="3">histidine kinase</fullName>
        <ecNumber evidence="3">2.7.13.3</ecNumber>
    </recommendedName>
</protein>
<accession>A0AAQ3JKM4</accession>
<dbReference type="SUPFAM" id="SSF55874">
    <property type="entry name" value="ATPase domain of HSP90 chaperone/DNA topoisomerase II/histidine kinase"/>
    <property type="match status" value="1"/>
</dbReference>
<dbReference type="InterPro" id="IPR004358">
    <property type="entry name" value="Sig_transdc_His_kin-like_C"/>
</dbReference>
<evidence type="ECO:0000256" key="5">
    <source>
        <dbReference type="ARBA" id="ARBA00022679"/>
    </source>
</evidence>
<sequence length="444" mass="50053">MLNDGYRQKTYDQKVDSVVSQCSWLGDQVVGVDFHLDDGSNSLSNQIDELAASMNGRIIVIKNNYKIIKDTHTDFQSRFFLNDNILDVMDGKKTRIVSESGKYIEVMVPIVSKAGKQNHILGAVQATVPSEDMMGAVTEMEHRRNMLLVACIICGLSMAMIISYLLTRDLKKIQRDVDFIAAGHEDESIEETGFLEVRSIVQRFNEILGRMQTLEDSRQEFVSNVSHELKTPMTSMKVLADSLIQQGDQVPAELYREFMQDIVAEIDRENVIISDLLSLVKLDKKAAQLQITTVSINELLEIIMKRLKPLALQRNIELIFESFRPVTAEIDEVKLSLGLTNLIENGIKYNKDDGWIRVTLNADHKYFYVKVADSGVGIPEDCQDQVFDRFYRVDKARSRDTGGTGLGLAITKSVVSLHNGEIKLYSKVGEGTTFTLRIPLKYKG</sequence>
<dbReference type="FunFam" id="3.30.565.10:FF:000006">
    <property type="entry name" value="Sensor histidine kinase WalK"/>
    <property type="match status" value="1"/>
</dbReference>
<dbReference type="RefSeq" id="WP_243873032.1">
    <property type="nucleotide sequence ID" value="NZ_CP132968.1"/>
</dbReference>
<dbReference type="GO" id="GO:0005886">
    <property type="term" value="C:plasma membrane"/>
    <property type="evidence" value="ECO:0007669"/>
    <property type="project" value="TreeGrafter"/>
</dbReference>
<evidence type="ECO:0000259" key="9">
    <source>
        <dbReference type="PROSITE" id="PS50109"/>
    </source>
</evidence>
<dbReference type="PROSITE" id="PS50109">
    <property type="entry name" value="HIS_KIN"/>
    <property type="match status" value="1"/>
</dbReference>
<dbReference type="InterPro" id="IPR036890">
    <property type="entry name" value="HATPase_C_sf"/>
</dbReference>